<dbReference type="Proteomes" id="UP000789508">
    <property type="component" value="Unassembled WGS sequence"/>
</dbReference>
<comment type="caution">
    <text evidence="4">The sequence shown here is derived from an EMBL/GenBank/DDBJ whole genome shotgun (WGS) entry which is preliminary data.</text>
</comment>
<dbReference type="AlphaFoldDB" id="A0A9N8WNE6"/>
<feature type="transmembrane region" description="Helical" evidence="3">
    <location>
        <begin position="492"/>
        <end position="512"/>
    </location>
</feature>
<keyword evidence="2" id="KW-0808">Transferase</keyword>
<keyword evidence="3" id="KW-0472">Membrane</keyword>
<dbReference type="Gene3D" id="3.40.50.2000">
    <property type="entry name" value="Glycogen Phosphorylase B"/>
    <property type="match status" value="2"/>
</dbReference>
<name>A0A9N8WNE6_9GLOM</name>
<accession>A0A9N8WNE6</accession>
<dbReference type="InterPro" id="IPR050271">
    <property type="entry name" value="UDP-glycosyltransferase"/>
</dbReference>
<dbReference type="EMBL" id="CAJVPS010000495">
    <property type="protein sequence ID" value="CAG8490461.1"/>
    <property type="molecule type" value="Genomic_DNA"/>
</dbReference>
<dbReference type="PANTHER" id="PTHR48043:SF145">
    <property type="entry name" value="FI06409P-RELATED"/>
    <property type="match status" value="1"/>
</dbReference>
<dbReference type="OrthoDB" id="5835829at2759"/>
<protein>
    <submittedName>
        <fullName evidence="4">1155_t:CDS:1</fullName>
    </submittedName>
</protein>
<evidence type="ECO:0000313" key="5">
    <source>
        <dbReference type="Proteomes" id="UP000789508"/>
    </source>
</evidence>
<keyword evidence="3" id="KW-0812">Transmembrane</keyword>
<evidence type="ECO:0000256" key="2">
    <source>
        <dbReference type="ARBA" id="ARBA00022679"/>
    </source>
</evidence>
<reference evidence="4" key="1">
    <citation type="submission" date="2021-06" db="EMBL/GenBank/DDBJ databases">
        <authorList>
            <person name="Kallberg Y."/>
            <person name="Tangrot J."/>
            <person name="Rosling A."/>
        </authorList>
    </citation>
    <scope>NUCLEOTIDE SEQUENCE</scope>
    <source>
        <strain evidence="4">FL130A</strain>
    </source>
</reference>
<dbReference type="CDD" id="cd03784">
    <property type="entry name" value="GT1_Gtf-like"/>
    <property type="match status" value="1"/>
</dbReference>
<dbReference type="GO" id="GO:0008194">
    <property type="term" value="F:UDP-glycosyltransferase activity"/>
    <property type="evidence" value="ECO:0007669"/>
    <property type="project" value="InterPro"/>
</dbReference>
<dbReference type="Pfam" id="PF00201">
    <property type="entry name" value="UDPGT"/>
    <property type="match status" value="1"/>
</dbReference>
<proteinExistence type="predicted"/>
<keyword evidence="5" id="KW-1185">Reference proteome</keyword>
<dbReference type="InterPro" id="IPR002213">
    <property type="entry name" value="UDP_glucos_trans"/>
</dbReference>
<organism evidence="4 5">
    <name type="scientific">Ambispora leptoticha</name>
    <dbReference type="NCBI Taxonomy" id="144679"/>
    <lineage>
        <taxon>Eukaryota</taxon>
        <taxon>Fungi</taxon>
        <taxon>Fungi incertae sedis</taxon>
        <taxon>Mucoromycota</taxon>
        <taxon>Glomeromycotina</taxon>
        <taxon>Glomeromycetes</taxon>
        <taxon>Archaeosporales</taxon>
        <taxon>Ambisporaceae</taxon>
        <taxon>Ambispora</taxon>
    </lineage>
</organism>
<dbReference type="PANTHER" id="PTHR48043">
    <property type="entry name" value="EG:EG0003.4 PROTEIN-RELATED"/>
    <property type="match status" value="1"/>
</dbReference>
<evidence type="ECO:0000256" key="1">
    <source>
        <dbReference type="ARBA" id="ARBA00022676"/>
    </source>
</evidence>
<keyword evidence="3" id="KW-1133">Transmembrane helix</keyword>
<keyword evidence="1" id="KW-0328">Glycosyltransferase</keyword>
<evidence type="ECO:0000313" key="4">
    <source>
        <dbReference type="EMBL" id="CAG8490461.1"/>
    </source>
</evidence>
<gene>
    <name evidence="4" type="ORF">ALEPTO_LOCUS2955</name>
</gene>
<evidence type="ECO:0000256" key="3">
    <source>
        <dbReference type="SAM" id="Phobius"/>
    </source>
</evidence>
<dbReference type="SUPFAM" id="SSF53756">
    <property type="entry name" value="UDP-Glycosyltransferase/glycogen phosphorylase"/>
    <property type="match status" value="1"/>
</dbReference>
<sequence>MSIGSNIERAPKNIVFCSMFGGRSHVKPVLEIGTLLMKRSYNFTIVAPNARKTVENEYPQIPLYDLDPVMKEHSSESRKLYQEECNISHLRILARQIEAHYSHVFNNLKRVSLEKNADLLICDVGEEPCVDVAWTLKIPVVIFNNGALGLVSKAPYKSDPMFGCHVTLEGKSFLERFRCVIIQHPQVAFYWYQSSLKYFNQERISVGVEPVSYPTERTRNSLFLANTFFGFEIAETLPPLYQEIGPIMYDSYPQLTTSLESFINSHERIIYIAFGDRFYTTPENNGKILKSVMELLAAKKLDGVIWALTQTLRTDFPSTINLQSGISINTTAILTNSNSHIKILDWVPQFAVLNHTNVKIFLTHGGSESIFEALYTATPMLILPLYLDQNGNAEKLTMQGCALTVSKQALDEKDLFVKVTRLLTDQSIAQNLKRMQVFARVNCLRKYRAADLIELVMHTAKHVEGAGNIPIVSEWQTADARIGVWYAENWDVWIFASILFLLAVMIAGWFGIKIFKLSNKLIIRCWFSIITERSTKDKIQ</sequence>